<dbReference type="WBParaSite" id="PS1159_v2.g19364.t1">
    <property type="protein sequence ID" value="PS1159_v2.g19364.t1"/>
    <property type="gene ID" value="PS1159_v2.g19364"/>
</dbReference>
<sequence>MFIFIFITFITIFIFYHLYWKRRDYPPGPIPIPFIGNVLEIRANGAGYDVFDKWRKKYGDVYTFWFAECPVVVVNDYKLICETFIKDGDSYAGRRMVGKHNDILRDGDFGVIFVDGDRWREHRRFALQVFRNFGMGRGLMEEKIQLELGFMFDELNEMIDKKKFIEIEPSSIIEVTVANIINQLLFGYGYHQKEEKQKFSEMKDIVAKYMRMAVWPTINLGLSFTPLKYFPFIKPKYDDFLKTHFAIYNYCNEQIKMHQKNLSEIMSKNEPQDYVEAYLCEAAKGNKEFTEHQLAYMLFDFWVAGQETTANTIIFSLLYFLNNPLVQKKIYKELDTVIGSDRRITLSDKTSLIYINAFINEVQRCVNLLPINLMHRTLNDVNVGGFLIKENSTITPMLSAILYDEKIFPEPQKFKPERFINANGELQKIDELIPFSVGKRQCLGESLARMELFLIISNFFNQFKLAPIDENNVPSLEKIPGLTVQPMNFNYMYAQRCVHLLRHSNIQQTAAATYYSFIYSKSLILDKNNGTVFNNYNSNVRWLSTNSNYGDPSNDLDKKKGFLRSMKNFNITMTPEEKEAKQTEIAKQKAEEKPEGLFAKVKFYFKRYWYIAIPVHIVSSALWFGALFLVVRSGIDVIAVLKVLHMPEVVITKVQNVPDAAGEFVVALILYKITTPLHYLTTLAGIQLTFQVLRRMGKLKSAKEMEYGIRTKYEKYAQVIRRLNERRMAAVQHQFKPSTSSSMNRRKSHKKES</sequence>
<name>A0AC35FNV8_9BILA</name>
<accession>A0AC35FNV8</accession>
<protein>
    <submittedName>
        <fullName evidence="2">DUF1279 domain-containing protein</fullName>
    </submittedName>
</protein>
<organism evidence="1 2">
    <name type="scientific">Panagrolaimus sp. PS1159</name>
    <dbReference type="NCBI Taxonomy" id="55785"/>
    <lineage>
        <taxon>Eukaryota</taxon>
        <taxon>Metazoa</taxon>
        <taxon>Ecdysozoa</taxon>
        <taxon>Nematoda</taxon>
        <taxon>Chromadorea</taxon>
        <taxon>Rhabditida</taxon>
        <taxon>Tylenchina</taxon>
        <taxon>Panagrolaimomorpha</taxon>
        <taxon>Panagrolaimoidea</taxon>
        <taxon>Panagrolaimidae</taxon>
        <taxon>Panagrolaimus</taxon>
    </lineage>
</organism>
<proteinExistence type="predicted"/>
<dbReference type="Proteomes" id="UP000887580">
    <property type="component" value="Unplaced"/>
</dbReference>
<reference evidence="2" key="1">
    <citation type="submission" date="2022-11" db="UniProtKB">
        <authorList>
            <consortium name="WormBaseParasite"/>
        </authorList>
    </citation>
    <scope>IDENTIFICATION</scope>
</reference>
<evidence type="ECO:0000313" key="2">
    <source>
        <dbReference type="WBParaSite" id="PS1159_v2.g19364.t1"/>
    </source>
</evidence>
<evidence type="ECO:0000313" key="1">
    <source>
        <dbReference type="Proteomes" id="UP000887580"/>
    </source>
</evidence>